<evidence type="ECO:0000256" key="6">
    <source>
        <dbReference type="ARBA" id="ARBA00023136"/>
    </source>
</evidence>
<dbReference type="InterPro" id="IPR051393">
    <property type="entry name" value="ABC_transporter_permease"/>
</dbReference>
<dbReference type="InterPro" id="IPR035906">
    <property type="entry name" value="MetI-like_sf"/>
</dbReference>
<evidence type="ECO:0000313" key="9">
    <source>
        <dbReference type="EMBL" id="SMC02096.1"/>
    </source>
</evidence>
<feature type="transmembrane region" description="Helical" evidence="7">
    <location>
        <begin position="283"/>
        <end position="302"/>
    </location>
</feature>
<comment type="similarity">
    <text evidence="7">Belongs to the binding-protein-dependent transport system permease family.</text>
</comment>
<feature type="transmembrane region" description="Helical" evidence="7">
    <location>
        <begin position="93"/>
        <end position="114"/>
    </location>
</feature>
<feature type="domain" description="ABC transmembrane type-1" evidence="8">
    <location>
        <begin position="89"/>
        <end position="301"/>
    </location>
</feature>
<evidence type="ECO:0000256" key="7">
    <source>
        <dbReference type="RuleBase" id="RU363032"/>
    </source>
</evidence>
<organism evidence="9 10">
    <name type="scientific">Sulfobacillus thermosulfidooxidans (strain DSM 9293 / VKM B-1269 / AT-1)</name>
    <dbReference type="NCBI Taxonomy" id="929705"/>
    <lineage>
        <taxon>Bacteria</taxon>
        <taxon>Bacillati</taxon>
        <taxon>Bacillota</taxon>
        <taxon>Clostridia</taxon>
        <taxon>Eubacteriales</taxon>
        <taxon>Clostridiales Family XVII. Incertae Sedis</taxon>
        <taxon>Sulfobacillus</taxon>
    </lineage>
</organism>
<keyword evidence="6 7" id="KW-0472">Membrane</keyword>
<dbReference type="Proteomes" id="UP000192660">
    <property type="component" value="Unassembled WGS sequence"/>
</dbReference>
<dbReference type="RefSeq" id="WP_084660823.1">
    <property type="nucleotide sequence ID" value="NZ_FWWY01000001.1"/>
</dbReference>
<accession>A0A1W1W738</accession>
<name>A0A1W1W738_SULTA</name>
<dbReference type="AlphaFoldDB" id="A0A1W1W738"/>
<gene>
    <name evidence="9" type="ORF">SAMN00768000_0308</name>
</gene>
<dbReference type="PROSITE" id="PS50928">
    <property type="entry name" value="ABC_TM1"/>
    <property type="match status" value="1"/>
</dbReference>
<feature type="transmembrane region" description="Helical" evidence="7">
    <location>
        <begin position="224"/>
        <end position="245"/>
    </location>
</feature>
<protein>
    <submittedName>
        <fullName evidence="9">Carbohydrate ABC transporter membrane protein 1, CUT1 family</fullName>
    </submittedName>
</protein>
<keyword evidence="2 7" id="KW-0813">Transport</keyword>
<dbReference type="GO" id="GO:0055085">
    <property type="term" value="P:transmembrane transport"/>
    <property type="evidence" value="ECO:0007669"/>
    <property type="project" value="InterPro"/>
</dbReference>
<keyword evidence="5 7" id="KW-1133">Transmembrane helix</keyword>
<feature type="transmembrane region" description="Helical" evidence="7">
    <location>
        <begin position="168"/>
        <end position="196"/>
    </location>
</feature>
<dbReference type="PANTHER" id="PTHR30193:SF37">
    <property type="entry name" value="INNER MEMBRANE ABC TRANSPORTER PERMEASE PROTEIN YCJO"/>
    <property type="match status" value="1"/>
</dbReference>
<dbReference type="GO" id="GO:0005886">
    <property type="term" value="C:plasma membrane"/>
    <property type="evidence" value="ECO:0007669"/>
    <property type="project" value="UniProtKB-SubCell"/>
</dbReference>
<feature type="transmembrane region" description="Helical" evidence="7">
    <location>
        <begin position="32"/>
        <end position="58"/>
    </location>
</feature>
<comment type="subcellular location">
    <subcellularLocation>
        <location evidence="1 7">Cell membrane</location>
        <topology evidence="1 7">Multi-pass membrane protein</topology>
    </subcellularLocation>
</comment>
<evidence type="ECO:0000256" key="1">
    <source>
        <dbReference type="ARBA" id="ARBA00004651"/>
    </source>
</evidence>
<dbReference type="SUPFAM" id="SSF161098">
    <property type="entry name" value="MetI-like"/>
    <property type="match status" value="1"/>
</dbReference>
<dbReference type="Gene3D" id="1.10.3720.10">
    <property type="entry name" value="MetI-like"/>
    <property type="match status" value="1"/>
</dbReference>
<dbReference type="Pfam" id="PF00528">
    <property type="entry name" value="BPD_transp_1"/>
    <property type="match status" value="1"/>
</dbReference>
<keyword evidence="10" id="KW-1185">Reference proteome</keyword>
<evidence type="ECO:0000256" key="5">
    <source>
        <dbReference type="ARBA" id="ARBA00022989"/>
    </source>
</evidence>
<evidence type="ECO:0000259" key="8">
    <source>
        <dbReference type="PROSITE" id="PS50928"/>
    </source>
</evidence>
<reference evidence="10" key="1">
    <citation type="submission" date="2017-04" db="EMBL/GenBank/DDBJ databases">
        <authorList>
            <person name="Varghese N."/>
            <person name="Submissions S."/>
        </authorList>
    </citation>
    <scope>NUCLEOTIDE SEQUENCE [LARGE SCALE GENOMIC DNA]</scope>
    <source>
        <strain evidence="10">DSM 9293</strain>
    </source>
</reference>
<dbReference type="SUPFAM" id="SSF160964">
    <property type="entry name" value="MalF N-terminal region-like"/>
    <property type="match status" value="1"/>
</dbReference>
<evidence type="ECO:0000256" key="4">
    <source>
        <dbReference type="ARBA" id="ARBA00022692"/>
    </source>
</evidence>
<keyword evidence="4 7" id="KW-0812">Transmembrane</keyword>
<dbReference type="CDD" id="cd06261">
    <property type="entry name" value="TM_PBP2"/>
    <property type="match status" value="1"/>
</dbReference>
<evidence type="ECO:0000313" key="10">
    <source>
        <dbReference type="Proteomes" id="UP000192660"/>
    </source>
</evidence>
<evidence type="ECO:0000256" key="3">
    <source>
        <dbReference type="ARBA" id="ARBA00022475"/>
    </source>
</evidence>
<keyword evidence="3" id="KW-1003">Cell membrane</keyword>
<dbReference type="EMBL" id="FWWY01000001">
    <property type="protein sequence ID" value="SMC02096.1"/>
    <property type="molecule type" value="Genomic_DNA"/>
</dbReference>
<dbReference type="PANTHER" id="PTHR30193">
    <property type="entry name" value="ABC TRANSPORTER PERMEASE PROTEIN"/>
    <property type="match status" value="1"/>
</dbReference>
<proteinExistence type="inferred from homology"/>
<dbReference type="InterPro" id="IPR000515">
    <property type="entry name" value="MetI-like"/>
</dbReference>
<dbReference type="OrthoDB" id="9788108at2"/>
<feature type="transmembrane region" description="Helical" evidence="7">
    <location>
        <begin position="126"/>
        <end position="148"/>
    </location>
</feature>
<feature type="transmembrane region" description="Helical" evidence="7">
    <location>
        <begin position="251"/>
        <end position="271"/>
    </location>
</feature>
<evidence type="ECO:0000256" key="2">
    <source>
        <dbReference type="ARBA" id="ARBA00022448"/>
    </source>
</evidence>
<sequence>MLKKHAMRNRTSWRKVSAPADRFHLEKHATPWLMLAPALLGLSVFVLIPTLAIVGLSFTNWNLLTPHPHWTGLTNYRSVLTSVDFWNAMEHTALYAAAVAIVILPASFGLAWILNAPLRGRHVYRMIVFLPYVMPLAASGIVFSGLLAPSTGLINMLLGRMHIAGPNWLGSVHWALISVIAVTIWEYLGFYMLLFLSGLQQLNPALSEAAAIDGAGSWRQFWHIILPQLIPTIVFAGVMVVIQTFQAFDQIYVMTAGGPVTATTTLVYYIYEQGFQFFNVGQASTASVLFVLLIGAITVLQWRGMHRWGGDAS</sequence>